<name>A0A2M8WNT1_9RHOB</name>
<dbReference type="PROSITE" id="PS51257">
    <property type="entry name" value="PROKAR_LIPOPROTEIN"/>
    <property type="match status" value="1"/>
</dbReference>
<comment type="caution">
    <text evidence="1">The sequence shown here is derived from an EMBL/GenBank/DDBJ whole genome shotgun (WGS) entry which is preliminary data.</text>
</comment>
<evidence type="ECO:0008006" key="3">
    <source>
        <dbReference type="Google" id="ProtNLM"/>
    </source>
</evidence>
<sequence>MKLFRILSALVLISACTTFEDIDGGLDAFRGKPIDDLISIIGFPDGERSVAGKRLVVWSSSQNVTTVTPVTTYSSGTANAYGYGGYGYGSYSGTSTTYVPQTVNYNCTVMVEIDRNNRILGHDFEGNIGGCEKYAAALRPYLQEPQS</sequence>
<proteinExistence type="predicted"/>
<evidence type="ECO:0000313" key="2">
    <source>
        <dbReference type="Proteomes" id="UP000228531"/>
    </source>
</evidence>
<dbReference type="AlphaFoldDB" id="A0A2M8WNT1"/>
<keyword evidence="2" id="KW-1185">Reference proteome</keyword>
<gene>
    <name evidence="1" type="ORF">BC777_1452</name>
</gene>
<dbReference type="Proteomes" id="UP000228531">
    <property type="component" value="Unassembled WGS sequence"/>
</dbReference>
<dbReference type="EMBL" id="PGTY01000001">
    <property type="protein sequence ID" value="PJI92597.1"/>
    <property type="molecule type" value="Genomic_DNA"/>
</dbReference>
<organism evidence="1 2">
    <name type="scientific">Yoonia maricola</name>
    <dbReference type="NCBI Taxonomy" id="420999"/>
    <lineage>
        <taxon>Bacteria</taxon>
        <taxon>Pseudomonadati</taxon>
        <taxon>Pseudomonadota</taxon>
        <taxon>Alphaproteobacteria</taxon>
        <taxon>Rhodobacterales</taxon>
        <taxon>Paracoccaceae</taxon>
        <taxon>Yoonia</taxon>
    </lineage>
</organism>
<evidence type="ECO:0000313" key="1">
    <source>
        <dbReference type="EMBL" id="PJI92597.1"/>
    </source>
</evidence>
<dbReference type="OrthoDB" id="7605416at2"/>
<accession>A0A2M8WNT1</accession>
<protein>
    <recommendedName>
        <fullName evidence="3">Lipoprotein</fullName>
    </recommendedName>
</protein>
<dbReference type="RefSeq" id="WP_133122527.1">
    <property type="nucleotide sequence ID" value="NZ_PGTY01000001.1"/>
</dbReference>
<reference evidence="1 2" key="1">
    <citation type="submission" date="2017-11" db="EMBL/GenBank/DDBJ databases">
        <title>Genomic Encyclopedia of Archaeal and Bacterial Type Strains, Phase II (KMG-II): From Individual Species to Whole Genera.</title>
        <authorList>
            <person name="Goeker M."/>
        </authorList>
    </citation>
    <scope>NUCLEOTIDE SEQUENCE [LARGE SCALE GENOMIC DNA]</scope>
    <source>
        <strain evidence="1 2">DSM 29128</strain>
    </source>
</reference>